<dbReference type="Proteomes" id="UP000243978">
    <property type="component" value="Unassembled WGS sequence"/>
</dbReference>
<organism evidence="1 2">
    <name type="scientific">Litoreibacter ponti</name>
    <dbReference type="NCBI Taxonomy" id="1510457"/>
    <lineage>
        <taxon>Bacteria</taxon>
        <taxon>Pseudomonadati</taxon>
        <taxon>Pseudomonadota</taxon>
        <taxon>Alphaproteobacteria</taxon>
        <taxon>Rhodobacterales</taxon>
        <taxon>Roseobacteraceae</taxon>
        <taxon>Litoreibacter</taxon>
    </lineage>
</organism>
<reference evidence="1 2" key="1">
    <citation type="submission" date="2018-04" db="EMBL/GenBank/DDBJ databases">
        <title>Genomic Encyclopedia of Archaeal and Bacterial Type Strains, Phase II (KMG-II): from individual species to whole genera.</title>
        <authorList>
            <person name="Goeker M."/>
        </authorList>
    </citation>
    <scope>NUCLEOTIDE SEQUENCE [LARGE SCALE GENOMIC DNA]</scope>
    <source>
        <strain evidence="1 2">DSM 100977</strain>
    </source>
</reference>
<keyword evidence="2" id="KW-1185">Reference proteome</keyword>
<evidence type="ECO:0000313" key="2">
    <source>
        <dbReference type="Proteomes" id="UP000243978"/>
    </source>
</evidence>
<dbReference type="AlphaFoldDB" id="A0A2T6BEB9"/>
<dbReference type="RefSeq" id="WP_146174240.1">
    <property type="nucleotide sequence ID" value="NZ_QBKS01000002.1"/>
</dbReference>
<proteinExistence type="predicted"/>
<name>A0A2T6BEB9_9RHOB</name>
<dbReference type="OrthoDB" id="8005167at2"/>
<accession>A0A2T6BEB9</accession>
<protein>
    <submittedName>
        <fullName evidence="1">Uncharacterized protein</fullName>
    </submittedName>
</protein>
<evidence type="ECO:0000313" key="1">
    <source>
        <dbReference type="EMBL" id="PTX54412.1"/>
    </source>
</evidence>
<sequence>MVLFTRLRARLSFPKWHRKPAGRLDHIPRDISDHLARDIGLTAHDLERIRHQTPKRPLL</sequence>
<comment type="caution">
    <text evidence="1">The sequence shown here is derived from an EMBL/GenBank/DDBJ whole genome shotgun (WGS) entry which is preliminary data.</text>
</comment>
<gene>
    <name evidence="1" type="ORF">C8N43_3226</name>
</gene>
<dbReference type="EMBL" id="QBKS01000002">
    <property type="protein sequence ID" value="PTX54412.1"/>
    <property type="molecule type" value="Genomic_DNA"/>
</dbReference>